<evidence type="ECO:0000313" key="3">
    <source>
        <dbReference type="Proteomes" id="UP000626109"/>
    </source>
</evidence>
<protein>
    <submittedName>
        <fullName evidence="2">Uncharacterized protein</fullName>
    </submittedName>
</protein>
<feature type="region of interest" description="Disordered" evidence="1">
    <location>
        <begin position="1"/>
        <end position="46"/>
    </location>
</feature>
<gene>
    <name evidence="2" type="ORF">PGLA2088_LOCUS8974</name>
</gene>
<dbReference type="Proteomes" id="UP000626109">
    <property type="component" value="Unassembled WGS sequence"/>
</dbReference>
<comment type="caution">
    <text evidence="2">The sequence shown here is derived from an EMBL/GenBank/DDBJ whole genome shotgun (WGS) entry which is preliminary data.</text>
</comment>
<name>A0A813ILR7_POLGL</name>
<evidence type="ECO:0000313" key="2">
    <source>
        <dbReference type="EMBL" id="CAE8651245.1"/>
    </source>
</evidence>
<evidence type="ECO:0000256" key="1">
    <source>
        <dbReference type="SAM" id="MobiDB-lite"/>
    </source>
</evidence>
<dbReference type="AlphaFoldDB" id="A0A813ILR7"/>
<organism evidence="2 3">
    <name type="scientific">Polarella glacialis</name>
    <name type="common">Dinoflagellate</name>
    <dbReference type="NCBI Taxonomy" id="89957"/>
    <lineage>
        <taxon>Eukaryota</taxon>
        <taxon>Sar</taxon>
        <taxon>Alveolata</taxon>
        <taxon>Dinophyceae</taxon>
        <taxon>Suessiales</taxon>
        <taxon>Suessiaceae</taxon>
        <taxon>Polarella</taxon>
    </lineage>
</organism>
<accession>A0A813ILR7</accession>
<dbReference type="EMBL" id="CAJNNW010009772">
    <property type="protein sequence ID" value="CAE8651245.1"/>
    <property type="molecule type" value="Genomic_DNA"/>
</dbReference>
<sequence length="108" mass="11491">TWTALFAPGVREPDHRAMASAKRGAVPAEASHSTSPRAVRARLQPSSQENWGSNCYMATMRCRDEGQTAGQGVRHGNYGVGAAPMADESCAFFHAGHTMHQMEGSSSA</sequence>
<proteinExistence type="predicted"/>
<feature type="non-terminal residue" evidence="2">
    <location>
        <position position="108"/>
    </location>
</feature>
<reference evidence="2" key="1">
    <citation type="submission" date="2021-02" db="EMBL/GenBank/DDBJ databases">
        <authorList>
            <person name="Dougan E. K."/>
            <person name="Rhodes N."/>
            <person name="Thang M."/>
            <person name="Chan C."/>
        </authorList>
    </citation>
    <scope>NUCLEOTIDE SEQUENCE</scope>
</reference>
<feature type="non-terminal residue" evidence="2">
    <location>
        <position position="1"/>
    </location>
</feature>